<proteinExistence type="predicted"/>
<protein>
    <recommendedName>
        <fullName evidence="3">Secreted protein</fullName>
    </recommendedName>
</protein>
<dbReference type="EMBL" id="CP010029">
    <property type="protein sequence ID" value="ANI28975.1"/>
    <property type="molecule type" value="Genomic_DNA"/>
</dbReference>
<name>A0ABN4PNW7_YERET</name>
<accession>A0ABN4PNW7</accession>
<evidence type="ECO:0000313" key="1">
    <source>
        <dbReference type="EMBL" id="ANI28975.1"/>
    </source>
</evidence>
<dbReference type="Proteomes" id="UP000266744">
    <property type="component" value="Chromosome"/>
</dbReference>
<evidence type="ECO:0000313" key="2">
    <source>
        <dbReference type="Proteomes" id="UP000266744"/>
    </source>
</evidence>
<sequence>MNNNEIDLTCFFILLVRIFINTMASRNGCHHEQDYPIVFGHKVFVMRRFGLAILLCKGTYCITVRDRCAFLYIHQFIREKINDGVVGNDNLMNNVPDNLP</sequence>
<keyword evidence="2" id="KW-1185">Reference proteome</keyword>
<evidence type="ECO:0008006" key="3">
    <source>
        <dbReference type="Google" id="ProtNLM"/>
    </source>
</evidence>
<organism evidence="1 2">
    <name type="scientific">Yersinia entomophaga</name>
    <dbReference type="NCBI Taxonomy" id="935293"/>
    <lineage>
        <taxon>Bacteria</taxon>
        <taxon>Pseudomonadati</taxon>
        <taxon>Pseudomonadota</taxon>
        <taxon>Gammaproteobacteria</taxon>
        <taxon>Enterobacterales</taxon>
        <taxon>Yersiniaceae</taxon>
        <taxon>Yersinia</taxon>
    </lineage>
</organism>
<reference evidence="2" key="1">
    <citation type="journal article" date="2016" name="Toxins">
        <title>The Draft Genome Sequence of the Yersinia entomophaga Entomopathogenic Type Strain MH96T.</title>
        <authorList>
            <person name="Hurst M.R."/>
            <person name="Beattie A."/>
            <person name="Altermann E."/>
            <person name="Moraga R.M."/>
            <person name="Harper L.A."/>
            <person name="Calder J."/>
            <person name="Laugraud A."/>
        </authorList>
    </citation>
    <scope>NUCLEOTIDE SEQUENCE [LARGE SCALE GENOMIC DNA]</scope>
    <source>
        <strain evidence="2">MH96</strain>
    </source>
</reference>
<gene>
    <name evidence="1" type="ORF">PL78_03865</name>
</gene>